<dbReference type="InterPro" id="IPR035595">
    <property type="entry name" value="UDP_glycos_trans_CS"/>
</dbReference>
<evidence type="ECO:0000256" key="6">
    <source>
        <dbReference type="RuleBase" id="RU003718"/>
    </source>
</evidence>
<dbReference type="AlphaFoldDB" id="A0A9Q0F0E0"/>
<dbReference type="PANTHER" id="PTHR48047">
    <property type="entry name" value="GLYCOSYLTRANSFERASE"/>
    <property type="match status" value="1"/>
</dbReference>
<evidence type="ECO:0000313" key="10">
    <source>
        <dbReference type="Proteomes" id="UP001141552"/>
    </source>
</evidence>
<gene>
    <name evidence="9" type="ORF">Tsubulata_044830</name>
</gene>
<dbReference type="Proteomes" id="UP001141552">
    <property type="component" value="Unassembled WGS sequence"/>
</dbReference>
<keyword evidence="4 6" id="KW-0808">Transferase</keyword>
<dbReference type="InterPro" id="IPR002213">
    <property type="entry name" value="UDP_glucos_trans"/>
</dbReference>
<name>A0A9Q0F0E0_9ROSI</name>
<dbReference type="EC" id="2.4.1.-" evidence="7"/>
<accession>A0A9Q0F0E0</accession>
<evidence type="ECO:0000259" key="8">
    <source>
        <dbReference type="Pfam" id="PF26168"/>
    </source>
</evidence>
<dbReference type="CDD" id="cd03784">
    <property type="entry name" value="GT1_Gtf-like"/>
    <property type="match status" value="1"/>
</dbReference>
<dbReference type="FunFam" id="3.40.50.2000:FF:000071">
    <property type="entry name" value="Glycosyltransferase"/>
    <property type="match status" value="1"/>
</dbReference>
<dbReference type="SUPFAM" id="SSF53756">
    <property type="entry name" value="UDP-Glycosyltransferase/glycogen phosphorylase"/>
    <property type="match status" value="1"/>
</dbReference>
<dbReference type="EMBL" id="JAKUCV010007588">
    <property type="protein sequence ID" value="KAJ4822723.1"/>
    <property type="molecule type" value="Genomic_DNA"/>
</dbReference>
<reference evidence="9" key="1">
    <citation type="submission" date="2022-02" db="EMBL/GenBank/DDBJ databases">
        <authorList>
            <person name="Henning P.M."/>
            <person name="McCubbin A.G."/>
            <person name="Shore J.S."/>
        </authorList>
    </citation>
    <scope>NUCLEOTIDE SEQUENCE</scope>
    <source>
        <strain evidence="9">F60SS</strain>
        <tissue evidence="9">Leaves</tissue>
    </source>
</reference>
<dbReference type="FunFam" id="3.40.50.2000:FF:000047">
    <property type="entry name" value="Glycosyltransferase"/>
    <property type="match status" value="1"/>
</dbReference>
<comment type="catalytic activity">
    <reaction evidence="5">
        <text>an anthocyanidin + UDP-alpha-D-glucose + H(+) = an anthocyanidin 3-O-beta-D-glucoside + UDP</text>
        <dbReference type="Rhea" id="RHEA:20093"/>
        <dbReference type="ChEBI" id="CHEBI:15378"/>
        <dbReference type="ChEBI" id="CHEBI:16307"/>
        <dbReference type="ChEBI" id="CHEBI:58223"/>
        <dbReference type="ChEBI" id="CHEBI:58885"/>
        <dbReference type="ChEBI" id="CHEBI:143576"/>
        <dbReference type="EC" id="2.4.1.115"/>
    </reaction>
</comment>
<dbReference type="GO" id="GO:0047213">
    <property type="term" value="F:anthocyanidin 3-O-glucosyltransferase activity"/>
    <property type="evidence" value="ECO:0007669"/>
    <property type="project" value="UniProtKB-EC"/>
</dbReference>
<organism evidence="9 10">
    <name type="scientific">Turnera subulata</name>
    <dbReference type="NCBI Taxonomy" id="218843"/>
    <lineage>
        <taxon>Eukaryota</taxon>
        <taxon>Viridiplantae</taxon>
        <taxon>Streptophyta</taxon>
        <taxon>Embryophyta</taxon>
        <taxon>Tracheophyta</taxon>
        <taxon>Spermatophyta</taxon>
        <taxon>Magnoliopsida</taxon>
        <taxon>eudicotyledons</taxon>
        <taxon>Gunneridae</taxon>
        <taxon>Pentapetalae</taxon>
        <taxon>rosids</taxon>
        <taxon>fabids</taxon>
        <taxon>Malpighiales</taxon>
        <taxon>Passifloraceae</taxon>
        <taxon>Turnera</taxon>
    </lineage>
</organism>
<dbReference type="InterPro" id="IPR058980">
    <property type="entry name" value="Glyco_transf_N"/>
</dbReference>
<proteinExistence type="inferred from homology"/>
<evidence type="ECO:0000256" key="4">
    <source>
        <dbReference type="ARBA" id="ARBA00022679"/>
    </source>
</evidence>
<dbReference type="OrthoDB" id="5835829at2759"/>
<evidence type="ECO:0000256" key="7">
    <source>
        <dbReference type="RuleBase" id="RU362057"/>
    </source>
</evidence>
<dbReference type="PANTHER" id="PTHR48047:SF237">
    <property type="entry name" value="UDP-GLYCOSYLTRANSFERASE 73C3-LIKE"/>
    <property type="match status" value="1"/>
</dbReference>
<feature type="domain" description="Glycosyltransferase N-terminal" evidence="8">
    <location>
        <begin position="8"/>
        <end position="252"/>
    </location>
</feature>
<dbReference type="Pfam" id="PF26168">
    <property type="entry name" value="Glyco_transf_N"/>
    <property type="match status" value="1"/>
</dbReference>
<sequence>MASAPEEPIHFVLIPLLSPSHLIPMIDMARLLARHGVAVSIVTTPLNAIKFAAAIERDNTTNSGRLNIQLLQLQFPALQSGLPRHCENMAQLPSRDLIANFFQATAMLQQPFEELLDTLQPPPSCIVSGKNLPWTVHTARKYGIPRIFFDAMGCFASTCAHKLEVSQVHANLSKFEPFLVPDLPHTIELTRAKLPENLSPPSQDLVEVRDKIRAVEAIADGIVVNSFQELETEYVQEYRKVKGDNVWCVGPVSACNKLDLDIAERGEKSSVDVKRCLEWLDLWEPGSVVYACLGSICGLATWQLVEVGLGLEASNRPFVWVIKEGRQDSQGMTMERWIEEEGFEERTKGRGLLIRGWAPQVLILSHPAAGGFLTHCGWNSTMEGVTSGVPILACPLFAEQFFNEKLVVEVLGIGVSVGVEAAVAWGMEEKSGLVIKREQVRNAVVKIMDKEGTEAEERRRRAKELGDMAKRAIEEGGSSHHNMDLLIQFVRHAQIKRCV</sequence>
<protein>
    <recommendedName>
        <fullName evidence="7">Glycosyltransferase</fullName>
        <ecNumber evidence="7">2.4.1.-</ecNumber>
    </recommendedName>
</protein>
<evidence type="ECO:0000256" key="3">
    <source>
        <dbReference type="ARBA" id="ARBA00022676"/>
    </source>
</evidence>
<comment type="similarity">
    <text evidence="2 6">Belongs to the UDP-glycosyltransferase family.</text>
</comment>
<evidence type="ECO:0000256" key="2">
    <source>
        <dbReference type="ARBA" id="ARBA00009995"/>
    </source>
</evidence>
<evidence type="ECO:0000256" key="5">
    <source>
        <dbReference type="ARBA" id="ARBA00047606"/>
    </source>
</evidence>
<evidence type="ECO:0000256" key="1">
    <source>
        <dbReference type="ARBA" id="ARBA00004935"/>
    </source>
</evidence>
<reference evidence="9" key="2">
    <citation type="journal article" date="2023" name="Plants (Basel)">
        <title>Annotation of the Turnera subulata (Passifloraceae) Draft Genome Reveals the S-Locus Evolved after the Divergence of Turneroideae from Passifloroideae in a Stepwise Manner.</title>
        <authorList>
            <person name="Henning P.M."/>
            <person name="Roalson E.H."/>
            <person name="Mir W."/>
            <person name="McCubbin A.G."/>
            <person name="Shore J.S."/>
        </authorList>
    </citation>
    <scope>NUCLEOTIDE SEQUENCE</scope>
    <source>
        <strain evidence="9">F60SS</strain>
    </source>
</reference>
<dbReference type="PROSITE" id="PS00375">
    <property type="entry name" value="UDPGT"/>
    <property type="match status" value="1"/>
</dbReference>
<keyword evidence="3 6" id="KW-0328">Glycosyltransferase</keyword>
<comment type="pathway">
    <text evidence="1">Pigment biosynthesis; anthocyanin biosynthesis.</text>
</comment>
<comment type="caution">
    <text evidence="9">The sequence shown here is derived from an EMBL/GenBank/DDBJ whole genome shotgun (WGS) entry which is preliminary data.</text>
</comment>
<dbReference type="Gene3D" id="3.40.50.2000">
    <property type="entry name" value="Glycogen Phosphorylase B"/>
    <property type="match status" value="2"/>
</dbReference>
<dbReference type="Pfam" id="PF00201">
    <property type="entry name" value="UDPGT"/>
    <property type="match status" value="1"/>
</dbReference>
<keyword evidence="10" id="KW-1185">Reference proteome</keyword>
<evidence type="ECO:0000313" key="9">
    <source>
        <dbReference type="EMBL" id="KAJ4822723.1"/>
    </source>
</evidence>